<dbReference type="GO" id="GO:0008483">
    <property type="term" value="F:transaminase activity"/>
    <property type="evidence" value="ECO:0007669"/>
    <property type="project" value="TreeGrafter"/>
</dbReference>
<accession>A9IG66</accession>
<dbReference type="Pfam" id="PF01041">
    <property type="entry name" value="DegT_DnrJ_EryC1"/>
    <property type="match status" value="1"/>
</dbReference>
<dbReference type="GO" id="GO:0003677">
    <property type="term" value="F:DNA binding"/>
    <property type="evidence" value="ECO:0007669"/>
    <property type="project" value="InterPro"/>
</dbReference>
<keyword evidence="2" id="KW-0663">Pyridoxal phosphate</keyword>
<dbReference type="GO" id="GO:0030170">
    <property type="term" value="F:pyridoxal phosphate binding"/>
    <property type="evidence" value="ECO:0007669"/>
    <property type="project" value="TreeGrafter"/>
</dbReference>
<dbReference type="GO" id="GO:0006313">
    <property type="term" value="P:DNA transposition"/>
    <property type="evidence" value="ECO:0007669"/>
    <property type="project" value="InterPro"/>
</dbReference>
<proteinExistence type="inferred from homology"/>
<evidence type="ECO:0000313" key="6">
    <source>
        <dbReference type="Proteomes" id="UP000001225"/>
    </source>
</evidence>
<dbReference type="STRING" id="94624.Bpet1523"/>
<dbReference type="Pfam" id="PF04986">
    <property type="entry name" value="Y2_Tnp"/>
    <property type="match status" value="1"/>
</dbReference>
<sequence>MALGGAGRWRAGLRLRRRQPAQSRRAQTAAGRAADAVPRRPAAFAQAHAGAAARAAAAGGADRRSLPAACAAHPPPDLGGQTDMTMPETTPTFLPFARPDIGDAEIAAVTDALRSGWVTTGPKTRAFEEAFIAYLGGDGLQSVAVNSATAGLHLALEALGIGPGDEVIAPTLTFTATVEVVRYLGADPVLVDVDPVTLNIDPEKIRAAITPRTKAIMPVHYGGLACRMDAVLAIAREHGLKVVEDAAHALPTTWQGTLVGQLASDVTVFSFYANKTITTGEGGMAVTRDPGLAERMRVMRLHGMSRDAFDRFTSKTPAWYYEVVAPGFKYNLTDIAAALGLVQLQRLSQFLQRRQHLARRYHAALAGVFEEVEGEGDADATPRISSPGVIFHAATGIDAATVAPVQTTLQKRILRAFVARGLLENCDAKDMLGYKHSGFSVDAGVCIEAHDRAALERLLRYCARPPFSIERLRKEGSKLVYRCAKQRSEPTSDKRGAKADELHLTPLELIDRIAALVPPPRTHRHRYFGVLAPNSPLRAAVTALAQPAASQPATVETAQPGAGVPGVAAPGNAATPTPEPEARPKRAAHYLWAVLIARIYEAFPLLCPMCGGQMRIIAFITHSAEIRHILNHIGVESAPPHITPARGPPLWEGCDAPVDDGAQGEPDWDLAAQPDEVDQRVNW</sequence>
<dbReference type="eggNOG" id="COG0399">
    <property type="taxonomic scope" value="Bacteria"/>
</dbReference>
<dbReference type="Proteomes" id="UP000001225">
    <property type="component" value="Chromosome"/>
</dbReference>
<dbReference type="GO" id="GO:0000271">
    <property type="term" value="P:polysaccharide biosynthetic process"/>
    <property type="evidence" value="ECO:0007669"/>
    <property type="project" value="TreeGrafter"/>
</dbReference>
<evidence type="ECO:0000256" key="2">
    <source>
        <dbReference type="RuleBase" id="RU004508"/>
    </source>
</evidence>
<dbReference type="Gene3D" id="3.40.640.10">
    <property type="entry name" value="Type I PLP-dependent aspartate aminotransferase-like (Major domain)"/>
    <property type="match status" value="1"/>
</dbReference>
<dbReference type="InterPro" id="IPR000653">
    <property type="entry name" value="DegT/StrS_aminotransferase"/>
</dbReference>
<dbReference type="EMBL" id="AM902716">
    <property type="protein sequence ID" value="CAP41862.1"/>
    <property type="molecule type" value="Genomic_DNA"/>
</dbReference>
<dbReference type="InterPro" id="IPR007069">
    <property type="entry name" value="Transposase_32"/>
</dbReference>
<dbReference type="AlphaFoldDB" id="A9IG66"/>
<organism evidence="5 6">
    <name type="scientific">Bordetella petrii (strain ATCC BAA-461 / DSM 12804 / CCUG 43448 / CIP 107267 / Se-1111R)</name>
    <dbReference type="NCBI Taxonomy" id="340100"/>
    <lineage>
        <taxon>Bacteria</taxon>
        <taxon>Pseudomonadati</taxon>
        <taxon>Pseudomonadota</taxon>
        <taxon>Betaproteobacteria</taxon>
        <taxon>Burkholderiales</taxon>
        <taxon>Alcaligenaceae</taxon>
        <taxon>Bordetella</taxon>
    </lineage>
</organism>
<name>A9IG66_BORPD</name>
<dbReference type="PANTHER" id="PTHR30244:SF34">
    <property type="entry name" value="DTDP-4-AMINO-4,6-DIDEOXYGALACTOSE TRANSAMINASE"/>
    <property type="match status" value="1"/>
</dbReference>
<evidence type="ECO:0000259" key="4">
    <source>
        <dbReference type="Pfam" id="PF04986"/>
    </source>
</evidence>
<dbReference type="KEGG" id="bpt:Bpet1523"/>
<feature type="region of interest" description="Disordered" evidence="3">
    <location>
        <begin position="1"/>
        <end position="39"/>
    </location>
</feature>
<feature type="region of interest" description="Disordered" evidence="3">
    <location>
        <begin position="655"/>
        <end position="683"/>
    </location>
</feature>
<dbReference type="InterPro" id="IPR015421">
    <property type="entry name" value="PyrdxlP-dep_Trfase_major"/>
</dbReference>
<dbReference type="PANTHER" id="PTHR30244">
    <property type="entry name" value="TRANSAMINASE"/>
    <property type="match status" value="1"/>
</dbReference>
<dbReference type="GO" id="GO:0004803">
    <property type="term" value="F:transposase activity"/>
    <property type="evidence" value="ECO:0007669"/>
    <property type="project" value="InterPro"/>
</dbReference>
<evidence type="ECO:0000256" key="1">
    <source>
        <dbReference type="ARBA" id="ARBA00037999"/>
    </source>
</evidence>
<gene>
    <name evidence="5" type="ordered locus">Bpet1523</name>
</gene>
<evidence type="ECO:0000256" key="3">
    <source>
        <dbReference type="SAM" id="MobiDB-lite"/>
    </source>
</evidence>
<dbReference type="SUPFAM" id="SSF53383">
    <property type="entry name" value="PLP-dependent transferases"/>
    <property type="match status" value="1"/>
</dbReference>
<dbReference type="CDD" id="cd00616">
    <property type="entry name" value="AHBA_syn"/>
    <property type="match status" value="1"/>
</dbReference>
<evidence type="ECO:0000313" key="5">
    <source>
        <dbReference type="EMBL" id="CAP41862.1"/>
    </source>
</evidence>
<reference evidence="5 6" key="1">
    <citation type="journal article" date="2008" name="BMC Genomics">
        <title>The missing link: Bordetella petrii is endowed with both the metabolic versatility of environmental bacteria and virulence traits of pathogenic Bordetellae.</title>
        <authorList>
            <person name="Gross R."/>
            <person name="Guzman C.A."/>
            <person name="Sebaihia M."/>
            <person name="Martins Dos Santos V.A."/>
            <person name="Pieper D.H."/>
            <person name="Koebnik R."/>
            <person name="Lechner M."/>
            <person name="Bartels D."/>
            <person name="Buhrmester J."/>
            <person name="Choudhuri J.V."/>
            <person name="Ebensen T."/>
            <person name="Gaigalat L."/>
            <person name="Herrmann S."/>
            <person name="Khachane A.N."/>
            <person name="Larisch C."/>
            <person name="Link S."/>
            <person name="Linke B."/>
            <person name="Meyer F."/>
            <person name="Mormann S."/>
            <person name="Nakunst D."/>
            <person name="Rueckert C."/>
            <person name="Schneiker-Bekel S."/>
            <person name="Schulze K."/>
            <person name="Vorhoelter F.J."/>
            <person name="Yevsa T."/>
            <person name="Engle J.T."/>
            <person name="Goldman W.E."/>
            <person name="Puehler A."/>
            <person name="Goebel U.B."/>
            <person name="Goesmann A."/>
            <person name="Bloecker H."/>
            <person name="Kaiser O."/>
            <person name="Martinez-Arias R."/>
        </authorList>
    </citation>
    <scope>NUCLEOTIDE SEQUENCE [LARGE SCALE GENOMIC DNA]</scope>
    <source>
        <strain evidence="6">ATCC BAA-461 / DSM 12804 / CCUG 43448 / CIP 107267 / Se-1111R</strain>
    </source>
</reference>
<protein>
    <submittedName>
        <fullName evidence="5">Transposition-related fusion-protein</fullName>
    </submittedName>
</protein>
<feature type="domain" description="Transposase IS801/IS1294" evidence="4">
    <location>
        <begin position="387"/>
        <end position="534"/>
    </location>
</feature>
<dbReference type="InterPro" id="IPR015424">
    <property type="entry name" value="PyrdxlP-dep_Trfase"/>
</dbReference>
<feature type="compositionally biased region" description="Low complexity" evidence="3">
    <location>
        <begin position="20"/>
        <end position="39"/>
    </location>
</feature>
<comment type="similarity">
    <text evidence="1 2">Belongs to the DegT/DnrJ/EryC1 family.</text>
</comment>
<keyword evidence="6" id="KW-1185">Reference proteome</keyword>